<dbReference type="NCBIfam" id="TIGR02771">
    <property type="entry name" value="TraF_Ti"/>
    <property type="match status" value="1"/>
</dbReference>
<proteinExistence type="inferred from homology"/>
<evidence type="ECO:0000313" key="10">
    <source>
        <dbReference type="Proteomes" id="UP000019141"/>
    </source>
</evidence>
<dbReference type="PRINTS" id="PR00727">
    <property type="entry name" value="LEADERPTASE"/>
</dbReference>
<evidence type="ECO:0000256" key="6">
    <source>
        <dbReference type="ARBA" id="ARBA00022971"/>
    </source>
</evidence>
<dbReference type="InterPro" id="IPR036286">
    <property type="entry name" value="LexA/Signal_pep-like_sf"/>
</dbReference>
<accession>W4LSI3</accession>
<evidence type="ECO:0000256" key="3">
    <source>
        <dbReference type="ARBA" id="ARBA00019232"/>
    </source>
</evidence>
<evidence type="ECO:0000259" key="8">
    <source>
        <dbReference type="Pfam" id="PF10502"/>
    </source>
</evidence>
<keyword evidence="6" id="KW-0184">Conjugation</keyword>
<dbReference type="EMBL" id="AZHW01000278">
    <property type="protein sequence ID" value="ETX01009.1"/>
    <property type="molecule type" value="Genomic_DNA"/>
</dbReference>
<dbReference type="Gene3D" id="2.10.109.10">
    <property type="entry name" value="Umud Fragment, subunit A"/>
    <property type="match status" value="1"/>
</dbReference>
<evidence type="ECO:0000256" key="5">
    <source>
        <dbReference type="ARBA" id="ARBA00022764"/>
    </source>
</evidence>
<organism evidence="9 10">
    <name type="scientific">Entotheonella factor</name>
    <dbReference type="NCBI Taxonomy" id="1429438"/>
    <lineage>
        <taxon>Bacteria</taxon>
        <taxon>Pseudomonadati</taxon>
        <taxon>Nitrospinota/Tectimicrobiota group</taxon>
        <taxon>Candidatus Tectimicrobiota</taxon>
        <taxon>Candidatus Entotheonellia</taxon>
        <taxon>Candidatus Entotheonellales</taxon>
        <taxon>Candidatus Entotheonellaceae</taxon>
        <taxon>Candidatus Entotheonella</taxon>
    </lineage>
</organism>
<comment type="subcellular location">
    <subcellularLocation>
        <location evidence="1">Periplasm</location>
    </subcellularLocation>
</comment>
<dbReference type="AlphaFoldDB" id="W4LSI3"/>
<name>W4LSI3_ENTF1</name>
<gene>
    <name evidence="9" type="ORF">ETSY1_09165</name>
</gene>
<keyword evidence="4" id="KW-0732">Signal</keyword>
<evidence type="ECO:0000256" key="1">
    <source>
        <dbReference type="ARBA" id="ARBA00004418"/>
    </source>
</evidence>
<protein>
    <recommendedName>
        <fullName evidence="3">Signal peptidase I</fullName>
    </recommendedName>
    <alternativeName>
        <fullName evidence="7">Leader peptidase I</fullName>
    </alternativeName>
</protein>
<evidence type="ECO:0000313" key="9">
    <source>
        <dbReference type="EMBL" id="ETX01009.1"/>
    </source>
</evidence>
<dbReference type="InterPro" id="IPR000223">
    <property type="entry name" value="Pept_S26A_signal_pept_1"/>
</dbReference>
<dbReference type="GO" id="GO:0006465">
    <property type="term" value="P:signal peptide processing"/>
    <property type="evidence" value="ECO:0007669"/>
    <property type="project" value="InterPro"/>
</dbReference>
<feature type="domain" description="Peptidase S26" evidence="8">
    <location>
        <begin position="15"/>
        <end position="175"/>
    </location>
</feature>
<reference evidence="9 10" key="1">
    <citation type="journal article" date="2014" name="Nature">
        <title>An environmental bacterial taxon with a large and distinct metabolic repertoire.</title>
        <authorList>
            <person name="Wilson M.C."/>
            <person name="Mori T."/>
            <person name="Ruckert C."/>
            <person name="Uria A.R."/>
            <person name="Helf M.J."/>
            <person name="Takada K."/>
            <person name="Gernert C."/>
            <person name="Steffens U.A."/>
            <person name="Heycke N."/>
            <person name="Schmitt S."/>
            <person name="Rinke C."/>
            <person name="Helfrich E.J."/>
            <person name="Brachmann A.O."/>
            <person name="Gurgui C."/>
            <person name="Wakimoto T."/>
            <person name="Kracht M."/>
            <person name="Crusemann M."/>
            <person name="Hentschel U."/>
            <person name="Abe I."/>
            <person name="Matsunaga S."/>
            <person name="Kalinowski J."/>
            <person name="Takeyama H."/>
            <person name="Piel J."/>
        </authorList>
    </citation>
    <scope>NUCLEOTIDE SEQUENCE [LARGE SCALE GENOMIC DNA]</scope>
    <source>
        <strain evidence="10">TSY1</strain>
    </source>
</reference>
<comment type="similarity">
    <text evidence="2">Belongs to the peptidase S26C family.</text>
</comment>
<evidence type="ECO:0000256" key="7">
    <source>
        <dbReference type="ARBA" id="ARBA00029906"/>
    </source>
</evidence>
<dbReference type="SUPFAM" id="SSF51306">
    <property type="entry name" value="LexA/Signal peptidase"/>
    <property type="match status" value="1"/>
</dbReference>
<dbReference type="InterPro" id="IPR014139">
    <property type="entry name" value="Peptidase_S26C_TraF"/>
</dbReference>
<keyword evidence="5" id="KW-0574">Periplasm</keyword>
<dbReference type="PROSITE" id="PS51257">
    <property type="entry name" value="PROKAR_LIPOPROTEIN"/>
    <property type="match status" value="1"/>
</dbReference>
<evidence type="ECO:0000256" key="2">
    <source>
        <dbReference type="ARBA" id="ARBA00005849"/>
    </source>
</evidence>
<dbReference type="GO" id="GO:0016020">
    <property type="term" value="C:membrane"/>
    <property type="evidence" value="ECO:0007669"/>
    <property type="project" value="InterPro"/>
</dbReference>
<dbReference type="Pfam" id="PF10502">
    <property type="entry name" value="Peptidase_S26"/>
    <property type="match status" value="1"/>
</dbReference>
<comment type="caution">
    <text evidence="9">The sequence shown here is derived from an EMBL/GenBank/DDBJ whole genome shotgun (WGS) entry which is preliminary data.</text>
</comment>
<dbReference type="GO" id="GO:0004252">
    <property type="term" value="F:serine-type endopeptidase activity"/>
    <property type="evidence" value="ECO:0007669"/>
    <property type="project" value="InterPro"/>
</dbReference>
<keyword evidence="10" id="KW-1185">Reference proteome</keyword>
<dbReference type="HOGENOM" id="CLU_104604_3_0_7"/>
<sequence>MSSRRQWYGLWAGSLALAGMALLLACRDLRWNYSHSMPPGLWRFVDPRFDPARGRGQVVLFCPPRTAVFEEAKARGYIPFGRCAGGLAPLLKPVVALPGDRVEIGAEVWVNGVVVAGSDRLVRDRQGRAMPVPRGGVVPPGYVWVVSIEHARSFDSRYFGQVSIARIEGVLEPFWTRSEK</sequence>
<dbReference type="GO" id="GO:0042597">
    <property type="term" value="C:periplasmic space"/>
    <property type="evidence" value="ECO:0007669"/>
    <property type="project" value="UniProtKB-SubCell"/>
</dbReference>
<dbReference type="Proteomes" id="UP000019141">
    <property type="component" value="Unassembled WGS sequence"/>
</dbReference>
<dbReference type="InterPro" id="IPR019533">
    <property type="entry name" value="Peptidase_S26"/>
</dbReference>
<evidence type="ECO:0000256" key="4">
    <source>
        <dbReference type="ARBA" id="ARBA00022729"/>
    </source>
</evidence>